<protein>
    <submittedName>
        <fullName evidence="1">Uncharacterized protein</fullName>
    </submittedName>
</protein>
<proteinExistence type="predicted"/>
<organism evidence="1">
    <name type="scientific">marine metagenome</name>
    <dbReference type="NCBI Taxonomy" id="408172"/>
    <lineage>
        <taxon>unclassified sequences</taxon>
        <taxon>metagenomes</taxon>
        <taxon>ecological metagenomes</taxon>
    </lineage>
</organism>
<dbReference type="AlphaFoldDB" id="A0A382TSP8"/>
<gene>
    <name evidence="1" type="ORF">METZ01_LOCUS377938</name>
</gene>
<evidence type="ECO:0000313" key="1">
    <source>
        <dbReference type="EMBL" id="SVD25084.1"/>
    </source>
</evidence>
<dbReference type="EMBL" id="UINC01138875">
    <property type="protein sequence ID" value="SVD25084.1"/>
    <property type="molecule type" value="Genomic_DNA"/>
</dbReference>
<sequence length="56" mass="6364">MVIEASDRIGMGVTLIAYRFDGTYIFLRFDRKDSHWRLRAGCVGAGGQQNELDRSN</sequence>
<name>A0A382TSP8_9ZZZZ</name>
<accession>A0A382TSP8</accession>
<reference evidence="1" key="1">
    <citation type="submission" date="2018-05" db="EMBL/GenBank/DDBJ databases">
        <authorList>
            <person name="Lanie J.A."/>
            <person name="Ng W.-L."/>
            <person name="Kazmierczak K.M."/>
            <person name="Andrzejewski T.M."/>
            <person name="Davidsen T.M."/>
            <person name="Wayne K.J."/>
            <person name="Tettelin H."/>
            <person name="Glass J.I."/>
            <person name="Rusch D."/>
            <person name="Podicherti R."/>
            <person name="Tsui H.-C.T."/>
            <person name="Winkler M.E."/>
        </authorList>
    </citation>
    <scope>NUCLEOTIDE SEQUENCE</scope>
</reference>